<name>A0ABZ0RND8_9BACT</name>
<dbReference type="EMBL" id="CP138858">
    <property type="protein sequence ID" value="WPJ96275.1"/>
    <property type="molecule type" value="Genomic_DNA"/>
</dbReference>
<organism evidence="2 3">
    <name type="scientific">Coraliomargarita algicola</name>
    <dbReference type="NCBI Taxonomy" id="3092156"/>
    <lineage>
        <taxon>Bacteria</taxon>
        <taxon>Pseudomonadati</taxon>
        <taxon>Verrucomicrobiota</taxon>
        <taxon>Opitutia</taxon>
        <taxon>Puniceicoccales</taxon>
        <taxon>Coraliomargaritaceae</taxon>
        <taxon>Coraliomargarita</taxon>
    </lineage>
</organism>
<proteinExistence type="predicted"/>
<evidence type="ECO:0008006" key="4">
    <source>
        <dbReference type="Google" id="ProtNLM"/>
    </source>
</evidence>
<dbReference type="Proteomes" id="UP001324993">
    <property type="component" value="Chromosome"/>
</dbReference>
<gene>
    <name evidence="2" type="ORF">SH580_00985</name>
</gene>
<accession>A0ABZ0RND8</accession>
<sequence>MKNYPLYLLVHRPREEGFALVLALSLMAFVLLLILSISTLVQVEIASANTGVAKLQAEQAALLSLNLAIGKLQETAGPDQRVTATAEVLNDSKNLYTGGTNPLEGQGAWTGIWKSDTVSAGTPSYSPKNPNTREFVAWLVSNPSASDDTELELPSSLDAVETAPVDSIDLATDSTGTSYAKVGKVRIESSASGNTYYAFMVEDESVKADLSWSEHSSSSLSADRYQATRLAAAPGPDYGVLNGSGSTGPFDSVSYPLSSDGTTLISDGILKLSGVADITSVMSSETDAVDWLKETRGDVTWGSRGIMADVKFGGLRRDLSLAFEMDGDADMVNSSVGQPTKFNQQFDEFVSDAPDKDRLSASGKPNGIPVYERFLYRDYQNASPATPFSSDIVSNDSEVRKRGPNWWALRDYANLYKRLSGTNGDYTLQARPHYPNLRTEGRNYSEMFDTAGSWGDHWDHEQRTQLQGDFSGYIYRPAQPSYAPVTLGTTALLSLKGIPTSTPDQVQLAVAVDPIFYIWNPYNRKLQFEGLKIDLKNSFPGQYNIQVTGDDAVVVSQYLRSLFQYNVNAGTDREYTFEVQDANGSTTITMEPGEVMAVTPSTANSGIASPGYFENGDINNSGIVMTEIDGNGSNIVIDASLGANEVSFGYSSLGGAGTERFYINTSISNPTDPSISEEIQQSHYQIGTDASGTYRTPDSSADGFIIPGSEFDANVLLNGEKKFFGMLIHLMKPALFGGATGGPVDASANPVEVFSRFNPAPMLMNKDFGFTACGINQFYAHIADDNANNLLNNYGFNLTGSGRNAFWGSSYQFGGSTSVPMSNIPSGPLISLAEFSQANLVLWHPSLFMRWVILGRVHSSLRLLLIKLWSLVRMAPPLIILRGIIPGC</sequence>
<feature type="transmembrane region" description="Helical" evidence="1">
    <location>
        <begin position="20"/>
        <end position="41"/>
    </location>
</feature>
<keyword evidence="1" id="KW-0472">Membrane</keyword>
<reference evidence="2 3" key="1">
    <citation type="submission" date="2023-11" db="EMBL/GenBank/DDBJ databases">
        <title>Coraliomargarita sp. nov., isolated from marine algae.</title>
        <authorList>
            <person name="Lee J.K."/>
            <person name="Baek J.H."/>
            <person name="Kim J.M."/>
            <person name="Choi D.G."/>
            <person name="Jeon C.O."/>
        </authorList>
    </citation>
    <scope>NUCLEOTIDE SEQUENCE [LARGE SCALE GENOMIC DNA]</scope>
    <source>
        <strain evidence="2 3">J2-16</strain>
    </source>
</reference>
<protein>
    <recommendedName>
        <fullName evidence="4">Type 4 fimbrial biogenesis protein PilX N-terminal domain-containing protein</fullName>
    </recommendedName>
</protein>
<keyword evidence="3" id="KW-1185">Reference proteome</keyword>
<keyword evidence="1" id="KW-0812">Transmembrane</keyword>
<dbReference type="RefSeq" id="WP_319833138.1">
    <property type="nucleotide sequence ID" value="NZ_CP138858.1"/>
</dbReference>
<evidence type="ECO:0000256" key="1">
    <source>
        <dbReference type="SAM" id="Phobius"/>
    </source>
</evidence>
<evidence type="ECO:0000313" key="2">
    <source>
        <dbReference type="EMBL" id="WPJ96275.1"/>
    </source>
</evidence>
<keyword evidence="1" id="KW-1133">Transmembrane helix</keyword>
<evidence type="ECO:0000313" key="3">
    <source>
        <dbReference type="Proteomes" id="UP001324993"/>
    </source>
</evidence>